<evidence type="ECO:0000259" key="8">
    <source>
        <dbReference type="PROSITE" id="PS50928"/>
    </source>
</evidence>
<dbReference type="Proteomes" id="UP000517523">
    <property type="component" value="Unassembled WGS sequence"/>
</dbReference>
<evidence type="ECO:0000313" key="9">
    <source>
        <dbReference type="EMBL" id="MBB3127033.1"/>
    </source>
</evidence>
<evidence type="ECO:0000256" key="6">
    <source>
        <dbReference type="ARBA" id="ARBA00023136"/>
    </source>
</evidence>
<feature type="transmembrane region" description="Helical" evidence="7">
    <location>
        <begin position="261"/>
        <end position="278"/>
    </location>
</feature>
<feature type="transmembrane region" description="Helical" evidence="7">
    <location>
        <begin position="12"/>
        <end position="31"/>
    </location>
</feature>
<dbReference type="AlphaFoldDB" id="A0A839TKI7"/>
<feature type="transmembrane region" description="Helical" evidence="7">
    <location>
        <begin position="184"/>
        <end position="206"/>
    </location>
</feature>
<reference evidence="9 10" key="1">
    <citation type="submission" date="2020-08" db="EMBL/GenBank/DDBJ databases">
        <title>Genomic Encyclopedia of Type Strains, Phase III (KMG-III): the genomes of soil and plant-associated and newly described type strains.</title>
        <authorList>
            <person name="Whitman W."/>
        </authorList>
    </citation>
    <scope>NUCLEOTIDE SEQUENCE [LARGE SCALE GENOMIC DNA]</scope>
    <source>
        <strain evidence="9 10">CECT 5831</strain>
    </source>
</reference>
<evidence type="ECO:0000256" key="1">
    <source>
        <dbReference type="ARBA" id="ARBA00004651"/>
    </source>
</evidence>
<dbReference type="CDD" id="cd06261">
    <property type="entry name" value="TM_PBP2"/>
    <property type="match status" value="1"/>
</dbReference>
<comment type="similarity">
    <text evidence="7">Belongs to the binding-protein-dependent transport system permease family.</text>
</comment>
<protein>
    <submittedName>
        <fullName evidence="9">Putative aldouronate transport system permease protein</fullName>
    </submittedName>
</protein>
<dbReference type="PANTHER" id="PTHR43744:SF9">
    <property type="entry name" value="POLYGALACTURONAN_RHAMNOGALACTURONAN TRANSPORT SYSTEM PERMEASE PROTEIN YTCP"/>
    <property type="match status" value="1"/>
</dbReference>
<accession>A0A839TKI7</accession>
<evidence type="ECO:0000256" key="3">
    <source>
        <dbReference type="ARBA" id="ARBA00022475"/>
    </source>
</evidence>
<dbReference type="PANTHER" id="PTHR43744">
    <property type="entry name" value="ABC TRANSPORTER PERMEASE PROTEIN MG189-RELATED-RELATED"/>
    <property type="match status" value="1"/>
</dbReference>
<keyword evidence="5 7" id="KW-1133">Transmembrane helix</keyword>
<name>A0A839TKI7_9BACL</name>
<keyword evidence="2 7" id="KW-0813">Transport</keyword>
<evidence type="ECO:0000256" key="4">
    <source>
        <dbReference type="ARBA" id="ARBA00022692"/>
    </source>
</evidence>
<feature type="transmembrane region" description="Helical" evidence="7">
    <location>
        <begin position="143"/>
        <end position="163"/>
    </location>
</feature>
<comment type="subcellular location">
    <subcellularLocation>
        <location evidence="1 7">Cell membrane</location>
        <topology evidence="1 7">Multi-pass membrane protein</topology>
    </subcellularLocation>
</comment>
<dbReference type="InterPro" id="IPR000515">
    <property type="entry name" value="MetI-like"/>
</dbReference>
<sequence>MLYRSPAYRIFTWLNYCFLTLTAIVCLLPLIHVLSVSLSGKAAASANLVGLLPVDFTTMSYKATVNNMHFTKALLISVERTVIGTFISMLFIALGGYALSKDERAFRGRTVYVWIFLFTTLFGGGMIPSYILVKSLGLMNSIWALILPGAVAVYNMILLMNFFRSVPKELEEAALIDGAGHFRTLFSIYLPISLPAIATLALFTMVGHWNSWFDGMIYMTNPDKIPLATYLQQTIVQQDLSNSNVDLTQVKNNYSGQTIRAAQIFIGALPIILVYPFLQKYFVKGIVIGAVKE</sequence>
<comment type="caution">
    <text evidence="9">The sequence shown here is derived from an EMBL/GenBank/DDBJ whole genome shotgun (WGS) entry which is preliminary data.</text>
</comment>
<dbReference type="GO" id="GO:0005886">
    <property type="term" value="C:plasma membrane"/>
    <property type="evidence" value="ECO:0007669"/>
    <property type="project" value="UniProtKB-SubCell"/>
</dbReference>
<dbReference type="SUPFAM" id="SSF161098">
    <property type="entry name" value="MetI-like"/>
    <property type="match status" value="1"/>
</dbReference>
<dbReference type="PROSITE" id="PS50928">
    <property type="entry name" value="ABC_TM1"/>
    <property type="match status" value="1"/>
</dbReference>
<dbReference type="Pfam" id="PF00528">
    <property type="entry name" value="BPD_transp_1"/>
    <property type="match status" value="1"/>
</dbReference>
<feature type="domain" description="ABC transmembrane type-1" evidence="8">
    <location>
        <begin position="74"/>
        <end position="275"/>
    </location>
</feature>
<dbReference type="Gene3D" id="1.10.3720.10">
    <property type="entry name" value="MetI-like"/>
    <property type="match status" value="1"/>
</dbReference>
<proteinExistence type="inferred from homology"/>
<feature type="transmembrane region" description="Helical" evidence="7">
    <location>
        <begin position="81"/>
        <end position="99"/>
    </location>
</feature>
<evidence type="ECO:0000313" key="10">
    <source>
        <dbReference type="Proteomes" id="UP000517523"/>
    </source>
</evidence>
<organism evidence="9 10">
    <name type="scientific">Paenibacillus rhizosphaerae</name>
    <dbReference type="NCBI Taxonomy" id="297318"/>
    <lineage>
        <taxon>Bacteria</taxon>
        <taxon>Bacillati</taxon>
        <taxon>Bacillota</taxon>
        <taxon>Bacilli</taxon>
        <taxon>Bacillales</taxon>
        <taxon>Paenibacillaceae</taxon>
        <taxon>Paenibacillus</taxon>
    </lineage>
</organism>
<feature type="transmembrane region" description="Helical" evidence="7">
    <location>
        <begin position="111"/>
        <end position="131"/>
    </location>
</feature>
<evidence type="ECO:0000256" key="2">
    <source>
        <dbReference type="ARBA" id="ARBA00022448"/>
    </source>
</evidence>
<dbReference type="GO" id="GO:0055085">
    <property type="term" value="P:transmembrane transport"/>
    <property type="evidence" value="ECO:0007669"/>
    <property type="project" value="InterPro"/>
</dbReference>
<evidence type="ECO:0000256" key="5">
    <source>
        <dbReference type="ARBA" id="ARBA00022989"/>
    </source>
</evidence>
<evidence type="ECO:0000256" key="7">
    <source>
        <dbReference type="RuleBase" id="RU363032"/>
    </source>
</evidence>
<dbReference type="InterPro" id="IPR035906">
    <property type="entry name" value="MetI-like_sf"/>
</dbReference>
<keyword evidence="6 7" id="KW-0472">Membrane</keyword>
<dbReference type="RefSeq" id="WP_183581168.1">
    <property type="nucleotide sequence ID" value="NZ_JACHXJ010000001.1"/>
</dbReference>
<keyword evidence="3" id="KW-1003">Cell membrane</keyword>
<dbReference type="EMBL" id="JACHXJ010000001">
    <property type="protein sequence ID" value="MBB3127033.1"/>
    <property type="molecule type" value="Genomic_DNA"/>
</dbReference>
<keyword evidence="4 7" id="KW-0812">Transmembrane</keyword>
<gene>
    <name evidence="9" type="ORF">FHS19_001687</name>
</gene>